<dbReference type="OrthoDB" id="3682664at2759"/>
<dbReference type="Pfam" id="PF04681">
    <property type="entry name" value="Bys1"/>
    <property type="match status" value="1"/>
</dbReference>
<dbReference type="VEuPathDB" id="FungiDB:BO70DRAFT_343296"/>
<protein>
    <submittedName>
        <fullName evidence="1">Uncharacterized protein</fullName>
    </submittedName>
</protein>
<dbReference type="RefSeq" id="XP_025396109.1">
    <property type="nucleotide sequence ID" value="XM_025541413.1"/>
</dbReference>
<sequence>MNTPSPTPTPSPTSNINITNINITPGHATILNNCTHAIYIWSVTNTTSPQTTLNQSLSYSEPFRHDPASGGVSLKITTVRNGLYTGAPQTVFAYNWVDGQVWYDLSDVYGDPFAGRRVSVLRYGGGQEMIVWEDGVPPRGSQVRVLPGDVDLVLRVCG</sequence>
<dbReference type="PANTHER" id="PTHR36195">
    <property type="entry name" value="DOMAIN PROTEIN, PUTATIVE (AFU_ORTHOLOGUE AFUA_5G01990)-RELATED-RELATED"/>
    <property type="match status" value="1"/>
</dbReference>
<accession>A0A317VDB8</accession>
<dbReference type="InterPro" id="IPR006771">
    <property type="entry name" value="CetA-like"/>
</dbReference>
<organism evidence="1 2">
    <name type="scientific">Aspergillus heteromorphus CBS 117.55</name>
    <dbReference type="NCBI Taxonomy" id="1448321"/>
    <lineage>
        <taxon>Eukaryota</taxon>
        <taxon>Fungi</taxon>
        <taxon>Dikarya</taxon>
        <taxon>Ascomycota</taxon>
        <taxon>Pezizomycotina</taxon>
        <taxon>Eurotiomycetes</taxon>
        <taxon>Eurotiomycetidae</taxon>
        <taxon>Eurotiales</taxon>
        <taxon>Aspergillaceae</taxon>
        <taxon>Aspergillus</taxon>
        <taxon>Aspergillus subgen. Circumdati</taxon>
    </lineage>
</organism>
<dbReference type="AlphaFoldDB" id="A0A317VDB8"/>
<dbReference type="PANTHER" id="PTHR36195:SF5">
    <property type="entry name" value="BYS1 FAMILY PROTEIN (AFU_ORTHOLOGUE AFUA_2G04533)"/>
    <property type="match status" value="1"/>
</dbReference>
<evidence type="ECO:0000313" key="1">
    <source>
        <dbReference type="EMBL" id="PWY71007.1"/>
    </source>
</evidence>
<dbReference type="STRING" id="1448321.A0A317VDB8"/>
<reference evidence="1 2" key="1">
    <citation type="submission" date="2016-12" db="EMBL/GenBank/DDBJ databases">
        <title>The genomes of Aspergillus section Nigri reveals drivers in fungal speciation.</title>
        <authorList>
            <consortium name="DOE Joint Genome Institute"/>
            <person name="Vesth T.C."/>
            <person name="Nybo J."/>
            <person name="Theobald S."/>
            <person name="Brandl J."/>
            <person name="Frisvad J.C."/>
            <person name="Nielsen K.F."/>
            <person name="Lyhne E.K."/>
            <person name="Kogle M.E."/>
            <person name="Kuo A."/>
            <person name="Riley R."/>
            <person name="Clum A."/>
            <person name="Nolan M."/>
            <person name="Lipzen A."/>
            <person name="Salamov A."/>
            <person name="Henrissat B."/>
            <person name="Wiebenga A."/>
            <person name="De Vries R.P."/>
            <person name="Grigoriev I.V."/>
            <person name="Mortensen U.H."/>
            <person name="Andersen M.R."/>
            <person name="Baker S.E."/>
        </authorList>
    </citation>
    <scope>NUCLEOTIDE SEQUENCE [LARGE SCALE GENOMIC DNA]</scope>
    <source>
        <strain evidence="1 2">CBS 117.55</strain>
    </source>
</reference>
<dbReference type="EMBL" id="MSFL01000029">
    <property type="protein sequence ID" value="PWY71007.1"/>
    <property type="molecule type" value="Genomic_DNA"/>
</dbReference>
<dbReference type="GeneID" id="37063650"/>
<comment type="caution">
    <text evidence="1">The sequence shown here is derived from an EMBL/GenBank/DDBJ whole genome shotgun (WGS) entry which is preliminary data.</text>
</comment>
<name>A0A317VDB8_9EURO</name>
<keyword evidence="2" id="KW-1185">Reference proteome</keyword>
<evidence type="ECO:0000313" key="2">
    <source>
        <dbReference type="Proteomes" id="UP000247233"/>
    </source>
</evidence>
<gene>
    <name evidence="1" type="ORF">BO70DRAFT_343296</name>
</gene>
<proteinExistence type="predicted"/>
<dbReference type="Proteomes" id="UP000247233">
    <property type="component" value="Unassembled WGS sequence"/>
</dbReference>